<accession>A0A2A6FV12</accession>
<sequence>MSSFHRPSTETPHDSGDPNGATHPSHHRRRDSKQHDNKPGQDRTYRHTETVGSATEQAARSGRKIPESPTRARSKASRKPRPRVLGPCLAMGFVAALAITTSVPARSLVSPAQLSAHVLAVEATDNTQPGQHIEITGTNLAIGVTREDYQVESRRELAAAAGIQTAPTFTNNPNGTIQWPFAVGVKIGDRFGYRNCAGCSTDHGGQDFNPGLGAKIQAIAAGTVSVSTEDGGSLGTVTMIDHVINGKKITSVYAHQLAGSRRVQVGDTVTPGQAIGQVGNTGMSTGPHLHFEIRTGGVDGTKVDPLVWLQENTN</sequence>
<protein>
    <recommendedName>
        <fullName evidence="2">M23ase beta-sheet core domain-containing protein</fullName>
    </recommendedName>
</protein>
<evidence type="ECO:0000259" key="2">
    <source>
        <dbReference type="Pfam" id="PF01551"/>
    </source>
</evidence>
<dbReference type="GO" id="GO:0004222">
    <property type="term" value="F:metalloendopeptidase activity"/>
    <property type="evidence" value="ECO:0007669"/>
    <property type="project" value="TreeGrafter"/>
</dbReference>
<feature type="region of interest" description="Disordered" evidence="1">
    <location>
        <begin position="1"/>
        <end position="84"/>
    </location>
</feature>
<dbReference type="AlphaFoldDB" id="A0A2A6FV12"/>
<dbReference type="Gene3D" id="2.70.70.10">
    <property type="entry name" value="Glucose Permease (Domain IIA)"/>
    <property type="match status" value="1"/>
</dbReference>
<comment type="caution">
    <text evidence="3">The sequence shown here is derived from an EMBL/GenBank/DDBJ whole genome shotgun (WGS) entry which is preliminary data.</text>
</comment>
<feature type="compositionally biased region" description="Basic and acidic residues" evidence="1">
    <location>
        <begin position="33"/>
        <end position="49"/>
    </location>
</feature>
<dbReference type="SUPFAM" id="SSF51261">
    <property type="entry name" value="Duplicated hybrid motif"/>
    <property type="match status" value="1"/>
</dbReference>
<feature type="domain" description="M23ase beta-sheet core" evidence="2">
    <location>
        <begin position="202"/>
        <end position="305"/>
    </location>
</feature>
<dbReference type="PANTHER" id="PTHR21666:SF270">
    <property type="entry name" value="MUREIN HYDROLASE ACTIVATOR ENVC"/>
    <property type="match status" value="1"/>
</dbReference>
<evidence type="ECO:0000313" key="3">
    <source>
        <dbReference type="EMBL" id="PDQ36476.1"/>
    </source>
</evidence>
<evidence type="ECO:0000313" key="4">
    <source>
        <dbReference type="Proteomes" id="UP000219994"/>
    </source>
</evidence>
<organism evidence="3 4">
    <name type="scientific">Candidatus Lumbricidiphila eiseniae</name>
    <dbReference type="NCBI Taxonomy" id="1969409"/>
    <lineage>
        <taxon>Bacteria</taxon>
        <taxon>Bacillati</taxon>
        <taxon>Actinomycetota</taxon>
        <taxon>Actinomycetes</taxon>
        <taxon>Micrococcales</taxon>
        <taxon>Microbacteriaceae</taxon>
        <taxon>Candidatus Lumbricidiphila</taxon>
    </lineage>
</organism>
<dbReference type="InterPro" id="IPR016047">
    <property type="entry name" value="M23ase_b-sheet_dom"/>
</dbReference>
<dbReference type="CDD" id="cd12797">
    <property type="entry name" value="M23_peptidase"/>
    <property type="match status" value="1"/>
</dbReference>
<dbReference type="Proteomes" id="UP000219994">
    <property type="component" value="Unassembled WGS sequence"/>
</dbReference>
<name>A0A2A6FV12_9MICO</name>
<dbReference type="EMBL" id="NAEP01000013">
    <property type="protein sequence ID" value="PDQ36476.1"/>
    <property type="molecule type" value="Genomic_DNA"/>
</dbReference>
<evidence type="ECO:0000256" key="1">
    <source>
        <dbReference type="SAM" id="MobiDB-lite"/>
    </source>
</evidence>
<feature type="compositionally biased region" description="Basic residues" evidence="1">
    <location>
        <begin position="72"/>
        <end position="82"/>
    </location>
</feature>
<feature type="compositionally biased region" description="Basic and acidic residues" evidence="1">
    <location>
        <begin position="7"/>
        <end position="16"/>
    </location>
</feature>
<gene>
    <name evidence="3" type="ORF">B5766_00575</name>
</gene>
<dbReference type="InterPro" id="IPR050570">
    <property type="entry name" value="Cell_wall_metabolism_enzyme"/>
</dbReference>
<reference evidence="4" key="1">
    <citation type="submission" date="2017-03" db="EMBL/GenBank/DDBJ databases">
        <authorList>
            <person name="Lund M.B."/>
        </authorList>
    </citation>
    <scope>NUCLEOTIDE SEQUENCE [LARGE SCALE GENOMIC DNA]</scope>
</reference>
<dbReference type="InterPro" id="IPR011055">
    <property type="entry name" value="Dup_hybrid_motif"/>
</dbReference>
<dbReference type="Pfam" id="PF01551">
    <property type="entry name" value="Peptidase_M23"/>
    <property type="match status" value="1"/>
</dbReference>
<proteinExistence type="predicted"/>
<dbReference type="PANTHER" id="PTHR21666">
    <property type="entry name" value="PEPTIDASE-RELATED"/>
    <property type="match status" value="1"/>
</dbReference>